<name>A0A565AS51_9BRAS</name>
<keyword evidence="3" id="KW-1185">Reference proteome</keyword>
<gene>
    <name evidence="2" type="ORF">ANE_LOCUS2627</name>
</gene>
<organism evidence="2 3">
    <name type="scientific">Arabis nemorensis</name>
    <dbReference type="NCBI Taxonomy" id="586526"/>
    <lineage>
        <taxon>Eukaryota</taxon>
        <taxon>Viridiplantae</taxon>
        <taxon>Streptophyta</taxon>
        <taxon>Embryophyta</taxon>
        <taxon>Tracheophyta</taxon>
        <taxon>Spermatophyta</taxon>
        <taxon>Magnoliopsida</taxon>
        <taxon>eudicotyledons</taxon>
        <taxon>Gunneridae</taxon>
        <taxon>Pentapetalae</taxon>
        <taxon>rosids</taxon>
        <taxon>malvids</taxon>
        <taxon>Brassicales</taxon>
        <taxon>Brassicaceae</taxon>
        <taxon>Arabideae</taxon>
        <taxon>Arabis</taxon>
    </lineage>
</organism>
<reference evidence="2" key="1">
    <citation type="submission" date="2019-07" db="EMBL/GenBank/DDBJ databases">
        <authorList>
            <person name="Dittberner H."/>
        </authorList>
    </citation>
    <scope>NUCLEOTIDE SEQUENCE [LARGE SCALE GENOMIC DNA]</scope>
</reference>
<dbReference type="EMBL" id="CABITT030000001">
    <property type="protein sequence ID" value="VVA92182.1"/>
    <property type="molecule type" value="Genomic_DNA"/>
</dbReference>
<evidence type="ECO:0000313" key="3">
    <source>
        <dbReference type="Proteomes" id="UP000489600"/>
    </source>
</evidence>
<dbReference type="Proteomes" id="UP000489600">
    <property type="component" value="Unassembled WGS sequence"/>
</dbReference>
<sequence>MGRSAVVAVVAMGRVSPPSPVARSKRVHQSLKDLPPPVSKGVEQIDVACRRGEWRRGKKHRISVDRRR</sequence>
<feature type="region of interest" description="Disordered" evidence="1">
    <location>
        <begin position="16"/>
        <end position="39"/>
    </location>
</feature>
<evidence type="ECO:0000313" key="2">
    <source>
        <dbReference type="EMBL" id="VVA92182.1"/>
    </source>
</evidence>
<accession>A0A565AS51</accession>
<protein>
    <submittedName>
        <fullName evidence="2">Uncharacterized protein</fullName>
    </submittedName>
</protein>
<proteinExistence type="predicted"/>
<dbReference type="AlphaFoldDB" id="A0A565AS51"/>
<comment type="caution">
    <text evidence="2">The sequence shown here is derived from an EMBL/GenBank/DDBJ whole genome shotgun (WGS) entry which is preliminary data.</text>
</comment>
<evidence type="ECO:0000256" key="1">
    <source>
        <dbReference type="SAM" id="MobiDB-lite"/>
    </source>
</evidence>